<dbReference type="Pfam" id="PF13924">
    <property type="entry name" value="Lipocalin_5"/>
    <property type="match status" value="1"/>
</dbReference>
<sequence length="135" mass="15129">MSWVEEETETKAQHKNFGDNPSGILTYTADGRMSIIFTDPRRQPPASPKATDAEAAQLYRGMVAYAGSYRLEDGKVIHKVEVSWNRTWDGQERPPAAVEIKGDRLTYKTSPFVSPFLGKQMVATLLWERIGSGTH</sequence>
<evidence type="ECO:0000256" key="1">
    <source>
        <dbReference type="SAM" id="MobiDB-lite"/>
    </source>
</evidence>
<name>A0A176YJZ5_9BRAD</name>
<dbReference type="InterPro" id="IPR024311">
    <property type="entry name" value="Lipocalin-like"/>
</dbReference>
<dbReference type="STRING" id="1505087.AYJ54_19190"/>
<proteinExistence type="predicted"/>
<dbReference type="Proteomes" id="UP000076959">
    <property type="component" value="Unassembled WGS sequence"/>
</dbReference>
<evidence type="ECO:0000259" key="2">
    <source>
        <dbReference type="Pfam" id="PF13924"/>
    </source>
</evidence>
<dbReference type="AlphaFoldDB" id="A0A176YJZ5"/>
<evidence type="ECO:0000313" key="3">
    <source>
        <dbReference type="EMBL" id="OAF06653.1"/>
    </source>
</evidence>
<dbReference type="EMBL" id="LUUB01000074">
    <property type="protein sequence ID" value="OAF06653.1"/>
    <property type="molecule type" value="Genomic_DNA"/>
</dbReference>
<evidence type="ECO:0000313" key="4">
    <source>
        <dbReference type="Proteomes" id="UP000076959"/>
    </source>
</evidence>
<gene>
    <name evidence="3" type="ORF">AYJ54_19190</name>
</gene>
<accession>A0A176YJZ5</accession>
<organism evidence="3 4">
    <name type="scientific">Bradyrhizobium centrolobii</name>
    <dbReference type="NCBI Taxonomy" id="1505087"/>
    <lineage>
        <taxon>Bacteria</taxon>
        <taxon>Pseudomonadati</taxon>
        <taxon>Pseudomonadota</taxon>
        <taxon>Alphaproteobacteria</taxon>
        <taxon>Hyphomicrobiales</taxon>
        <taxon>Nitrobacteraceae</taxon>
        <taxon>Bradyrhizobium</taxon>
    </lineage>
</organism>
<reference evidence="3 4" key="1">
    <citation type="submission" date="2016-03" db="EMBL/GenBank/DDBJ databases">
        <title>Draft Genome Sequence of the Strain BR 10245 (Bradyrhizobium sp.) isolated from nodules of Centrolobium paraense.</title>
        <authorList>
            <person name="Simoes-Araujo J.L.Sr."/>
            <person name="Barauna A.C."/>
            <person name="Silva K."/>
            <person name="Zilli J.E."/>
        </authorList>
    </citation>
    <scope>NUCLEOTIDE SEQUENCE [LARGE SCALE GENOMIC DNA]</scope>
    <source>
        <strain evidence="3 4">BR 10245</strain>
    </source>
</reference>
<comment type="caution">
    <text evidence="3">The sequence shown here is derived from an EMBL/GenBank/DDBJ whole genome shotgun (WGS) entry which is preliminary data.</text>
</comment>
<protein>
    <recommendedName>
        <fullName evidence="2">Lipocalin-like domain-containing protein</fullName>
    </recommendedName>
</protein>
<keyword evidence="4" id="KW-1185">Reference proteome</keyword>
<feature type="region of interest" description="Disordered" evidence="1">
    <location>
        <begin position="1"/>
        <end position="23"/>
    </location>
</feature>
<feature type="domain" description="Lipocalin-like" evidence="2">
    <location>
        <begin position="2"/>
        <end position="130"/>
    </location>
</feature>